<evidence type="ECO:0000313" key="4">
    <source>
        <dbReference type="Proteomes" id="UP000237000"/>
    </source>
</evidence>
<name>A0A2P5EFS0_TREOI</name>
<keyword evidence="1" id="KW-1133">Transmembrane helix</keyword>
<protein>
    <submittedName>
        <fullName evidence="3">Zinc finger, RING-H2-type</fullName>
    </submittedName>
</protein>
<comment type="caution">
    <text evidence="3">The sequence shown here is derived from an EMBL/GenBank/DDBJ whole genome shotgun (WGS) entry which is preliminary data.</text>
</comment>
<dbReference type="OrthoDB" id="8062037at2759"/>
<dbReference type="InParanoid" id="A0A2P5EFS0"/>
<dbReference type="PANTHER" id="PTHR46719:SF7">
    <property type="entry name" value="RING-H2 FINGER PROTEIN ATL71-RELATED"/>
    <property type="match status" value="1"/>
</dbReference>
<dbReference type="PANTHER" id="PTHR46719">
    <property type="entry name" value="TRANSCRIPTION FACTOR C2H2 FAMILY-RELATED"/>
    <property type="match status" value="1"/>
</dbReference>
<keyword evidence="4" id="KW-1185">Reference proteome</keyword>
<sequence length="174" mass="19280">MAPSPSEIITTTSPGFMSRTAYIILFSFGTLVFILTFTLASHFCRSDDVPTFLIRRRAFPIATTSNHPSSSSTQLDYRPYSVAAGYNNYKQGGSDREGLAGSYPELPYSQDEDMLLVLPDCAHFYHATCAFQWLQLHPTCPMCRKLASPVSVSVSQLAPRMPIPEDGSELRESL</sequence>
<proteinExistence type="predicted"/>
<evidence type="ECO:0000313" key="3">
    <source>
        <dbReference type="EMBL" id="PON84385.1"/>
    </source>
</evidence>
<keyword evidence="1" id="KW-0812">Transmembrane</keyword>
<dbReference type="InterPro" id="IPR001841">
    <property type="entry name" value="Znf_RING"/>
</dbReference>
<feature type="domain" description="RING-type" evidence="2">
    <location>
        <begin position="111"/>
        <end position="144"/>
    </location>
</feature>
<dbReference type="Gene3D" id="3.30.40.10">
    <property type="entry name" value="Zinc/RING finger domain, C3HC4 (zinc finger)"/>
    <property type="match status" value="1"/>
</dbReference>
<dbReference type="InterPro" id="IPR013083">
    <property type="entry name" value="Znf_RING/FYVE/PHD"/>
</dbReference>
<dbReference type="SUPFAM" id="SSF57850">
    <property type="entry name" value="RING/U-box"/>
    <property type="match status" value="1"/>
</dbReference>
<dbReference type="STRING" id="63057.A0A2P5EFS0"/>
<feature type="transmembrane region" description="Helical" evidence="1">
    <location>
        <begin position="20"/>
        <end position="40"/>
    </location>
</feature>
<accession>A0A2P5EFS0</accession>
<evidence type="ECO:0000259" key="2">
    <source>
        <dbReference type="Pfam" id="PF13639"/>
    </source>
</evidence>
<evidence type="ECO:0000256" key="1">
    <source>
        <dbReference type="SAM" id="Phobius"/>
    </source>
</evidence>
<dbReference type="AlphaFoldDB" id="A0A2P5EFS0"/>
<keyword evidence="1" id="KW-0472">Membrane</keyword>
<reference evidence="4" key="1">
    <citation type="submission" date="2016-06" db="EMBL/GenBank/DDBJ databases">
        <title>Parallel loss of symbiosis genes in relatives of nitrogen-fixing non-legume Parasponia.</title>
        <authorList>
            <person name="Van Velzen R."/>
            <person name="Holmer R."/>
            <person name="Bu F."/>
            <person name="Rutten L."/>
            <person name="Van Zeijl A."/>
            <person name="Liu W."/>
            <person name="Santuari L."/>
            <person name="Cao Q."/>
            <person name="Sharma T."/>
            <person name="Shen D."/>
            <person name="Roswanjaya Y."/>
            <person name="Wardhani T."/>
            <person name="Kalhor M.S."/>
            <person name="Jansen J."/>
            <person name="Van den Hoogen J."/>
            <person name="Gungor B."/>
            <person name="Hartog M."/>
            <person name="Hontelez J."/>
            <person name="Verver J."/>
            <person name="Yang W.-C."/>
            <person name="Schijlen E."/>
            <person name="Repin R."/>
            <person name="Schilthuizen M."/>
            <person name="Schranz E."/>
            <person name="Heidstra R."/>
            <person name="Miyata K."/>
            <person name="Fedorova E."/>
            <person name="Kohlen W."/>
            <person name="Bisseling T."/>
            <person name="Smit S."/>
            <person name="Geurts R."/>
        </authorList>
    </citation>
    <scope>NUCLEOTIDE SEQUENCE [LARGE SCALE GENOMIC DNA]</scope>
    <source>
        <strain evidence="4">cv. RG33-2</strain>
    </source>
</reference>
<organism evidence="3 4">
    <name type="scientific">Trema orientale</name>
    <name type="common">Charcoal tree</name>
    <name type="synonym">Celtis orientalis</name>
    <dbReference type="NCBI Taxonomy" id="63057"/>
    <lineage>
        <taxon>Eukaryota</taxon>
        <taxon>Viridiplantae</taxon>
        <taxon>Streptophyta</taxon>
        <taxon>Embryophyta</taxon>
        <taxon>Tracheophyta</taxon>
        <taxon>Spermatophyta</taxon>
        <taxon>Magnoliopsida</taxon>
        <taxon>eudicotyledons</taxon>
        <taxon>Gunneridae</taxon>
        <taxon>Pentapetalae</taxon>
        <taxon>rosids</taxon>
        <taxon>fabids</taxon>
        <taxon>Rosales</taxon>
        <taxon>Cannabaceae</taxon>
        <taxon>Trema</taxon>
    </lineage>
</organism>
<gene>
    <name evidence="3" type="ORF">TorRG33x02_198450</name>
</gene>
<dbReference type="InterPro" id="IPR045899">
    <property type="entry name" value="ATL71-like"/>
</dbReference>
<dbReference type="EMBL" id="JXTC01000163">
    <property type="protein sequence ID" value="PON84385.1"/>
    <property type="molecule type" value="Genomic_DNA"/>
</dbReference>
<dbReference type="Pfam" id="PF13639">
    <property type="entry name" value="zf-RING_2"/>
    <property type="match status" value="1"/>
</dbReference>
<dbReference type="Proteomes" id="UP000237000">
    <property type="component" value="Unassembled WGS sequence"/>
</dbReference>